<name>R0HR29_9BRAS</name>
<dbReference type="GO" id="GO:0010389">
    <property type="term" value="P:regulation of G2/M transition of mitotic cell cycle"/>
    <property type="evidence" value="ECO:0007669"/>
    <property type="project" value="TreeGrafter"/>
</dbReference>
<sequence length="109" mass="12548">MIVTLWYRAPEVLLGTTHYSSAVDVWSVGCIFPEIFRRQALFPGDSEFQQLLHIFRCLLPSEQQWPGVMANWQCVTGMSIQSGSLKIDHQKLLSSLDHPYFDDLDKSQF</sequence>
<evidence type="ECO:0000313" key="8">
    <source>
        <dbReference type="EMBL" id="EOA26423.1"/>
    </source>
</evidence>
<evidence type="ECO:0000256" key="6">
    <source>
        <dbReference type="ARBA" id="ARBA00022840"/>
    </source>
</evidence>
<evidence type="ECO:0000259" key="7">
    <source>
        <dbReference type="PROSITE" id="PS50011"/>
    </source>
</evidence>
<dbReference type="GO" id="GO:0000082">
    <property type="term" value="P:G1/S transition of mitotic cell cycle"/>
    <property type="evidence" value="ECO:0007669"/>
    <property type="project" value="TreeGrafter"/>
</dbReference>
<keyword evidence="3" id="KW-0808">Transferase</keyword>
<dbReference type="Proteomes" id="UP000029121">
    <property type="component" value="Unassembled WGS sequence"/>
</dbReference>
<keyword evidence="4" id="KW-0547">Nucleotide-binding</keyword>
<dbReference type="PROSITE" id="PS50011">
    <property type="entry name" value="PROTEIN_KINASE_DOM"/>
    <property type="match status" value="1"/>
</dbReference>
<dbReference type="SUPFAM" id="SSF56112">
    <property type="entry name" value="Protein kinase-like (PK-like)"/>
    <property type="match status" value="1"/>
</dbReference>
<keyword evidence="5" id="KW-0418">Kinase</keyword>
<dbReference type="GO" id="GO:0005634">
    <property type="term" value="C:nucleus"/>
    <property type="evidence" value="ECO:0007669"/>
    <property type="project" value="TreeGrafter"/>
</dbReference>
<dbReference type="GO" id="GO:0010468">
    <property type="term" value="P:regulation of gene expression"/>
    <property type="evidence" value="ECO:0007669"/>
    <property type="project" value="TreeGrafter"/>
</dbReference>
<dbReference type="GO" id="GO:0005737">
    <property type="term" value="C:cytoplasm"/>
    <property type="evidence" value="ECO:0007669"/>
    <property type="project" value="TreeGrafter"/>
</dbReference>
<dbReference type="PANTHER" id="PTHR24056">
    <property type="entry name" value="CELL DIVISION PROTEIN KINASE"/>
    <property type="match status" value="1"/>
</dbReference>
<evidence type="ECO:0000256" key="5">
    <source>
        <dbReference type="ARBA" id="ARBA00022777"/>
    </source>
</evidence>
<dbReference type="GO" id="GO:0030332">
    <property type="term" value="F:cyclin binding"/>
    <property type="evidence" value="ECO:0007669"/>
    <property type="project" value="TreeGrafter"/>
</dbReference>
<gene>
    <name evidence="8" type="ORF">CARUB_v10024545mg</name>
</gene>
<organism evidence="8 9">
    <name type="scientific">Capsella rubella</name>
    <dbReference type="NCBI Taxonomy" id="81985"/>
    <lineage>
        <taxon>Eukaryota</taxon>
        <taxon>Viridiplantae</taxon>
        <taxon>Streptophyta</taxon>
        <taxon>Embryophyta</taxon>
        <taxon>Tracheophyta</taxon>
        <taxon>Spermatophyta</taxon>
        <taxon>Magnoliopsida</taxon>
        <taxon>eudicotyledons</taxon>
        <taxon>Gunneridae</taxon>
        <taxon>Pentapetalae</taxon>
        <taxon>rosids</taxon>
        <taxon>malvids</taxon>
        <taxon>Brassicales</taxon>
        <taxon>Brassicaceae</taxon>
        <taxon>Camelineae</taxon>
        <taxon>Capsella</taxon>
    </lineage>
</organism>
<dbReference type="InterPro" id="IPR011009">
    <property type="entry name" value="Kinase-like_dom_sf"/>
</dbReference>
<evidence type="ECO:0000256" key="1">
    <source>
        <dbReference type="ARBA" id="ARBA00012425"/>
    </source>
</evidence>
<dbReference type="GO" id="GO:0000307">
    <property type="term" value="C:cyclin-dependent protein kinase holoenzyme complex"/>
    <property type="evidence" value="ECO:0007669"/>
    <property type="project" value="TreeGrafter"/>
</dbReference>
<dbReference type="InterPro" id="IPR000719">
    <property type="entry name" value="Prot_kinase_dom"/>
</dbReference>
<accession>R0HR29</accession>
<keyword evidence="6" id="KW-0067">ATP-binding</keyword>
<reference evidence="9" key="1">
    <citation type="journal article" date="2013" name="Nat. Genet.">
        <title>The Capsella rubella genome and the genomic consequences of rapid mating system evolution.</title>
        <authorList>
            <person name="Slotte T."/>
            <person name="Hazzouri K.M."/>
            <person name="Agren J.A."/>
            <person name="Koenig D."/>
            <person name="Maumus F."/>
            <person name="Guo Y.L."/>
            <person name="Steige K."/>
            <person name="Platts A.E."/>
            <person name="Escobar J.S."/>
            <person name="Newman L.K."/>
            <person name="Wang W."/>
            <person name="Mandakova T."/>
            <person name="Vello E."/>
            <person name="Smith L.M."/>
            <person name="Henz S.R."/>
            <person name="Steffen J."/>
            <person name="Takuno S."/>
            <person name="Brandvain Y."/>
            <person name="Coop G."/>
            <person name="Andolfatto P."/>
            <person name="Hu T.T."/>
            <person name="Blanchette M."/>
            <person name="Clark R.M."/>
            <person name="Quesneville H."/>
            <person name="Nordborg M."/>
            <person name="Gaut B.S."/>
            <person name="Lysak M.A."/>
            <person name="Jenkins J."/>
            <person name="Grimwood J."/>
            <person name="Chapman J."/>
            <person name="Prochnik S."/>
            <person name="Shu S."/>
            <person name="Rokhsar D."/>
            <person name="Schmutz J."/>
            <person name="Weigel D."/>
            <person name="Wright S.I."/>
        </authorList>
    </citation>
    <scope>NUCLEOTIDE SEQUENCE [LARGE SCALE GENOMIC DNA]</scope>
    <source>
        <strain evidence="9">cv. Monte Gargano</strain>
    </source>
</reference>
<dbReference type="AlphaFoldDB" id="R0HR29"/>
<dbReference type="EMBL" id="KB870808">
    <property type="protein sequence ID" value="EOA26423.1"/>
    <property type="molecule type" value="Genomic_DNA"/>
</dbReference>
<dbReference type="eggNOG" id="KOG0594">
    <property type="taxonomic scope" value="Eukaryota"/>
</dbReference>
<evidence type="ECO:0000256" key="3">
    <source>
        <dbReference type="ARBA" id="ARBA00022679"/>
    </source>
</evidence>
<dbReference type="PANTHER" id="PTHR24056:SF254">
    <property type="entry name" value="CYCLIN-DEPENDENT KINASE 2"/>
    <property type="match status" value="1"/>
</dbReference>
<feature type="domain" description="Protein kinase" evidence="7">
    <location>
        <begin position="1"/>
        <end position="101"/>
    </location>
</feature>
<evidence type="ECO:0000313" key="9">
    <source>
        <dbReference type="Proteomes" id="UP000029121"/>
    </source>
</evidence>
<dbReference type="Gene3D" id="1.10.510.10">
    <property type="entry name" value="Transferase(Phosphotransferase) domain 1"/>
    <property type="match status" value="1"/>
</dbReference>
<dbReference type="GO" id="GO:0004693">
    <property type="term" value="F:cyclin-dependent protein serine/threonine kinase activity"/>
    <property type="evidence" value="ECO:0007669"/>
    <property type="project" value="UniProtKB-EC"/>
</dbReference>
<dbReference type="Pfam" id="PF00069">
    <property type="entry name" value="Pkinase"/>
    <property type="match status" value="1"/>
</dbReference>
<dbReference type="GO" id="GO:0007165">
    <property type="term" value="P:signal transduction"/>
    <property type="evidence" value="ECO:0007669"/>
    <property type="project" value="TreeGrafter"/>
</dbReference>
<dbReference type="InterPro" id="IPR050108">
    <property type="entry name" value="CDK"/>
</dbReference>
<evidence type="ECO:0000256" key="4">
    <source>
        <dbReference type="ARBA" id="ARBA00022741"/>
    </source>
</evidence>
<protein>
    <recommendedName>
        <fullName evidence="1">cyclin-dependent kinase</fullName>
        <ecNumber evidence="1">2.7.11.22</ecNumber>
    </recommendedName>
</protein>
<dbReference type="GO" id="GO:0005524">
    <property type="term" value="F:ATP binding"/>
    <property type="evidence" value="ECO:0007669"/>
    <property type="project" value="UniProtKB-KW"/>
</dbReference>
<evidence type="ECO:0000256" key="2">
    <source>
        <dbReference type="ARBA" id="ARBA00022527"/>
    </source>
</evidence>
<keyword evidence="2" id="KW-0723">Serine/threonine-protein kinase</keyword>
<dbReference type="EC" id="2.7.11.22" evidence="1"/>
<keyword evidence="9" id="KW-1185">Reference proteome</keyword>
<dbReference type="STRING" id="81985.R0HR29"/>
<proteinExistence type="predicted"/>